<keyword evidence="10 11" id="KW-0807">Transducer</keyword>
<protein>
    <recommendedName>
        <fullName evidence="12">G-protein coupled receptors family 1 profile domain-containing protein</fullName>
    </recommendedName>
</protein>
<dbReference type="FunFam" id="1.20.1070.10:FF:000523">
    <property type="entry name" value="5-hydroxytryptamine receptor 2B"/>
    <property type="match status" value="1"/>
</dbReference>
<evidence type="ECO:0000256" key="1">
    <source>
        <dbReference type="ARBA" id="ARBA00004651"/>
    </source>
</evidence>
<evidence type="ECO:0000256" key="7">
    <source>
        <dbReference type="ARBA" id="ARBA00023136"/>
    </source>
</evidence>
<dbReference type="OrthoDB" id="5977853at2759"/>
<keyword evidence="9 11" id="KW-0675">Receptor</keyword>
<dbReference type="PROSITE" id="PS00237">
    <property type="entry name" value="G_PROTEIN_RECEP_F1_1"/>
    <property type="match status" value="1"/>
</dbReference>
<dbReference type="Proteomes" id="UP000008820">
    <property type="component" value="Chromosome 1"/>
</dbReference>
<dbReference type="Pfam" id="PF00001">
    <property type="entry name" value="7tm_1"/>
    <property type="match status" value="1"/>
</dbReference>
<proteinExistence type="inferred from homology"/>
<dbReference type="CDD" id="cd15061">
    <property type="entry name" value="7tmA_tyramine_R-like"/>
    <property type="match status" value="1"/>
</dbReference>
<evidence type="ECO:0000256" key="6">
    <source>
        <dbReference type="ARBA" id="ARBA00023040"/>
    </source>
</evidence>
<keyword evidence="8" id="KW-1015">Disulfide bond</keyword>
<evidence type="ECO:0000313" key="14">
    <source>
        <dbReference type="Proteomes" id="UP000008820"/>
    </source>
</evidence>
<dbReference type="SUPFAM" id="SSF81321">
    <property type="entry name" value="Family A G protein-coupled receptor-like"/>
    <property type="match status" value="1"/>
</dbReference>
<comment type="subcellular location">
    <subcellularLocation>
        <location evidence="1">Cell membrane</location>
        <topology evidence="1">Multi-pass membrane protein</topology>
    </subcellularLocation>
</comment>
<dbReference type="InterPro" id="IPR017452">
    <property type="entry name" value="GPCR_Rhodpsn_7TM"/>
</dbReference>
<evidence type="ECO:0000256" key="11">
    <source>
        <dbReference type="RuleBase" id="RU000688"/>
    </source>
</evidence>
<sequence>MANESGAFPIPGATTTSVASITINYTSTSSSFTTSLYQEIYVNLQLVNGDLLNFSERLVVDPNGSAMASSSLTASSSPLSSASLIPTSSFHTGMVATAAADTSTDKDCTKICLSWEKMFLVILFCALIVITVIGNTLVILSVATTRRLRTVTNCFVMSLAVADWLVGIFVMPPAVIVFVVEKWQLGWILCDIWISLDVLLCTASILSLCAISVDRYLAVTQPLTYSKRRRSKRLALLMIFVVWLVALAITCPPILGWYDQDRERNECQYNQNKGYVVFSAMGSFFIPMSVMLYVYSKICCVLTSRQHRMTKTEATEKNCEIDIDNYTSEIDTSPKQGTYVSRNISSNYANSHQTLYEFLSSARNTPNATRHQLTAPRSSAVGLTTVMGGGNGNNNGNSHYEMRPINTVQFSASQISLAESCVSNVTNSGLNATKVRVHGGKRIPIRISSLKRETKTAQTLSMVVGGFIACWLPFFVYYLLMPFLPEHSQSKPLMAFLTWLGWINSAINPFIYAFYNVDFRIAFWRLTFRKFYKNKHNLAFFKS</sequence>
<evidence type="ECO:0000259" key="12">
    <source>
        <dbReference type="PROSITE" id="PS50262"/>
    </source>
</evidence>
<feature type="domain" description="G-protein coupled receptors family 1 profile" evidence="12">
    <location>
        <begin position="134"/>
        <end position="512"/>
    </location>
</feature>
<keyword evidence="5" id="KW-1133">Transmembrane helix</keyword>
<keyword evidence="4 11" id="KW-0812">Transmembrane</keyword>
<organism evidence="13 14">
    <name type="scientific">Aedes aegypti</name>
    <name type="common">Yellowfever mosquito</name>
    <name type="synonym">Culex aegypti</name>
    <dbReference type="NCBI Taxonomy" id="7159"/>
    <lineage>
        <taxon>Eukaryota</taxon>
        <taxon>Metazoa</taxon>
        <taxon>Ecdysozoa</taxon>
        <taxon>Arthropoda</taxon>
        <taxon>Hexapoda</taxon>
        <taxon>Insecta</taxon>
        <taxon>Pterygota</taxon>
        <taxon>Neoptera</taxon>
        <taxon>Endopterygota</taxon>
        <taxon>Diptera</taxon>
        <taxon>Nematocera</taxon>
        <taxon>Culicoidea</taxon>
        <taxon>Culicidae</taxon>
        <taxon>Culicinae</taxon>
        <taxon>Aedini</taxon>
        <taxon>Aedes</taxon>
        <taxon>Stegomyia</taxon>
    </lineage>
</organism>
<dbReference type="GO" id="GO:0071880">
    <property type="term" value="P:adenylate cyclase-activating adrenergic receptor signaling pathway"/>
    <property type="evidence" value="ECO:0007669"/>
    <property type="project" value="TreeGrafter"/>
</dbReference>
<reference evidence="13 14" key="1">
    <citation type="submission" date="2017-06" db="EMBL/GenBank/DDBJ databases">
        <title>Aedes aegypti genome working group (AGWG) sequencing and assembly.</title>
        <authorList>
            <consortium name="Aedes aegypti Genome Working Group (AGWG)"/>
            <person name="Matthews B.J."/>
        </authorList>
    </citation>
    <scope>NUCLEOTIDE SEQUENCE [LARGE SCALE GENOMIC DNA]</scope>
    <source>
        <strain evidence="13 14">LVP_AGWG</strain>
    </source>
</reference>
<dbReference type="GO" id="GO:0043410">
    <property type="term" value="P:positive regulation of MAPK cascade"/>
    <property type="evidence" value="ECO:0007669"/>
    <property type="project" value="TreeGrafter"/>
</dbReference>
<evidence type="ECO:0000256" key="10">
    <source>
        <dbReference type="ARBA" id="ARBA00023224"/>
    </source>
</evidence>
<keyword evidence="3" id="KW-1003">Cell membrane</keyword>
<evidence type="ECO:0000256" key="9">
    <source>
        <dbReference type="ARBA" id="ARBA00023170"/>
    </source>
</evidence>
<keyword evidence="6 11" id="KW-0297">G-protein coupled receptor</keyword>
<dbReference type="PANTHER" id="PTHR24248">
    <property type="entry name" value="ADRENERGIC RECEPTOR-RELATED G-PROTEIN COUPLED RECEPTOR"/>
    <property type="match status" value="1"/>
</dbReference>
<evidence type="ECO:0000256" key="5">
    <source>
        <dbReference type="ARBA" id="ARBA00022989"/>
    </source>
</evidence>
<dbReference type="GO" id="GO:0005886">
    <property type="term" value="C:plasma membrane"/>
    <property type="evidence" value="ECO:0007669"/>
    <property type="project" value="UniProtKB-SubCell"/>
</dbReference>
<dbReference type="GO" id="GO:0004993">
    <property type="term" value="F:G protein-coupled serotonin receptor activity"/>
    <property type="evidence" value="ECO:0007669"/>
    <property type="project" value="UniProtKB-ARBA"/>
</dbReference>
<comment type="similarity">
    <text evidence="2 11">Belongs to the G-protein coupled receptor 1 family.</text>
</comment>
<dbReference type="SMART" id="SM01381">
    <property type="entry name" value="7TM_GPCR_Srsx"/>
    <property type="match status" value="1"/>
</dbReference>
<reference evidence="13" key="2">
    <citation type="submission" date="2020-05" db="UniProtKB">
        <authorList>
            <consortium name="EnsemblMetazoa"/>
        </authorList>
    </citation>
    <scope>IDENTIFICATION</scope>
    <source>
        <strain evidence="13">LVP_AGWG</strain>
    </source>
</reference>
<keyword evidence="14" id="KW-1185">Reference proteome</keyword>
<dbReference type="AlphaFoldDB" id="A0A6I8T9M0"/>
<evidence type="ECO:0000256" key="2">
    <source>
        <dbReference type="ARBA" id="ARBA00010663"/>
    </source>
</evidence>
<dbReference type="PRINTS" id="PR00237">
    <property type="entry name" value="GPCRRHODOPSN"/>
</dbReference>
<evidence type="ECO:0000256" key="8">
    <source>
        <dbReference type="ARBA" id="ARBA00023157"/>
    </source>
</evidence>
<gene>
    <name evidence="13" type="primary">5564693</name>
</gene>
<dbReference type="PANTHER" id="PTHR24248:SF199">
    <property type="entry name" value="IP13425P-RELATED"/>
    <property type="match status" value="1"/>
</dbReference>
<dbReference type="InParanoid" id="A0A6I8T9M0"/>
<keyword evidence="7" id="KW-0472">Membrane</keyword>
<evidence type="ECO:0000256" key="4">
    <source>
        <dbReference type="ARBA" id="ARBA00022692"/>
    </source>
</evidence>
<dbReference type="FunFam" id="1.20.1070.10:FF:000311">
    <property type="entry name" value="TYRAmine receptor"/>
    <property type="match status" value="1"/>
</dbReference>
<dbReference type="PROSITE" id="PS50262">
    <property type="entry name" value="G_PROTEIN_RECEP_F1_2"/>
    <property type="match status" value="1"/>
</dbReference>
<dbReference type="EnsemblMetazoa" id="AAEL004398-RB">
    <property type="protein sequence ID" value="AAEL004398-PB"/>
    <property type="gene ID" value="AAEL004398"/>
</dbReference>
<evidence type="ECO:0000256" key="3">
    <source>
        <dbReference type="ARBA" id="ARBA00022475"/>
    </source>
</evidence>
<dbReference type="InterPro" id="IPR000276">
    <property type="entry name" value="GPCR_Rhodpsn"/>
</dbReference>
<evidence type="ECO:0000313" key="13">
    <source>
        <dbReference type="EnsemblMetazoa" id="AAEL004398-PB"/>
    </source>
</evidence>
<accession>A0A6I8T9M0</accession>
<dbReference type="Gene3D" id="1.20.1070.10">
    <property type="entry name" value="Rhodopsin 7-helix transmembrane proteins"/>
    <property type="match status" value="2"/>
</dbReference>
<name>A0A6I8T9M0_AEDAE</name>